<reference evidence="3 4" key="1">
    <citation type="journal article" date="2016" name="BMC Genomics">
        <title>Comparative genomic and transcriptomic analyses of the Fuzhuan brick tea-fermentation fungus Aspergillus cristatus.</title>
        <authorList>
            <person name="Ge Y."/>
            <person name="Wang Y."/>
            <person name="Liu Y."/>
            <person name="Tan Y."/>
            <person name="Ren X."/>
            <person name="Zhang X."/>
            <person name="Hyde K.D."/>
            <person name="Liu Y."/>
            <person name="Liu Z."/>
        </authorList>
    </citation>
    <scope>NUCLEOTIDE SEQUENCE [LARGE SCALE GENOMIC DNA]</scope>
    <source>
        <strain evidence="3 4">GZAAS20.1005</strain>
    </source>
</reference>
<feature type="compositionally biased region" description="Polar residues" evidence="1">
    <location>
        <begin position="41"/>
        <end position="51"/>
    </location>
</feature>
<feature type="signal peptide" evidence="2">
    <location>
        <begin position="1"/>
        <end position="17"/>
    </location>
</feature>
<evidence type="ECO:0000256" key="1">
    <source>
        <dbReference type="SAM" id="MobiDB-lite"/>
    </source>
</evidence>
<gene>
    <name evidence="3" type="ORF">SI65_10198</name>
</gene>
<accession>A0A1E3B0A5</accession>
<evidence type="ECO:0000313" key="4">
    <source>
        <dbReference type="Proteomes" id="UP000094569"/>
    </source>
</evidence>
<feature type="region of interest" description="Disordered" evidence="1">
    <location>
        <begin position="18"/>
        <end position="159"/>
    </location>
</feature>
<dbReference type="AlphaFoldDB" id="A0A1E3B0A5"/>
<feature type="compositionally biased region" description="Low complexity" evidence="1">
    <location>
        <begin position="103"/>
        <end position="159"/>
    </location>
</feature>
<dbReference type="EMBL" id="JXNT01000027">
    <property type="protein sequence ID" value="ODM14363.1"/>
    <property type="molecule type" value="Genomic_DNA"/>
</dbReference>
<dbReference type="STRING" id="573508.A0A1E3B0A5"/>
<dbReference type="Proteomes" id="UP000094569">
    <property type="component" value="Unassembled WGS sequence"/>
</dbReference>
<comment type="caution">
    <text evidence="3">The sequence shown here is derived from an EMBL/GenBank/DDBJ whole genome shotgun (WGS) entry which is preliminary data.</text>
</comment>
<dbReference type="OrthoDB" id="10460990at2759"/>
<keyword evidence="2" id="KW-0732">Signal</keyword>
<name>A0A1E3B0A5_ASPCR</name>
<evidence type="ECO:0000313" key="3">
    <source>
        <dbReference type="EMBL" id="ODM14363.1"/>
    </source>
</evidence>
<evidence type="ECO:0000256" key="2">
    <source>
        <dbReference type="SAM" id="SignalP"/>
    </source>
</evidence>
<sequence>MKLTAFALAAFLGCAAALPQLGQPGNPGRGPPASSDLPTPVFSSGNPQRPTSVFDKRQLGHAGDVPGRGPPRPCEIPGRGPPSPGEVPGRGPPSDGEDDDACTPYSSATPSSSAASSSGFSSIPTVSVTPTPSSTPASSTPASSTPASSSTPVSSASLY</sequence>
<dbReference type="VEuPathDB" id="FungiDB:SI65_10198"/>
<feature type="compositionally biased region" description="Pro residues" evidence="1">
    <location>
        <begin position="68"/>
        <end position="85"/>
    </location>
</feature>
<keyword evidence="4" id="KW-1185">Reference proteome</keyword>
<organism evidence="3 4">
    <name type="scientific">Aspergillus cristatus</name>
    <name type="common">Chinese Fuzhuan brick tea-fermentation fungus</name>
    <name type="synonym">Eurotium cristatum</name>
    <dbReference type="NCBI Taxonomy" id="573508"/>
    <lineage>
        <taxon>Eukaryota</taxon>
        <taxon>Fungi</taxon>
        <taxon>Dikarya</taxon>
        <taxon>Ascomycota</taxon>
        <taxon>Pezizomycotina</taxon>
        <taxon>Eurotiomycetes</taxon>
        <taxon>Eurotiomycetidae</taxon>
        <taxon>Eurotiales</taxon>
        <taxon>Aspergillaceae</taxon>
        <taxon>Aspergillus</taxon>
        <taxon>Aspergillus subgen. Aspergillus</taxon>
    </lineage>
</organism>
<proteinExistence type="predicted"/>
<protein>
    <submittedName>
        <fullName evidence="3">Uncharacterized protein</fullName>
    </submittedName>
</protein>
<feature type="chain" id="PRO_5009123303" evidence="2">
    <location>
        <begin position="18"/>
        <end position="159"/>
    </location>
</feature>